<feature type="repeat" description="TPR" evidence="7">
    <location>
        <begin position="110"/>
        <end position="143"/>
    </location>
</feature>
<keyword evidence="3" id="KW-0249">Electron transport</keyword>
<gene>
    <name evidence="10" type="primary">trxA</name>
</gene>
<keyword evidence="2" id="KW-0813">Transport</keyword>
<dbReference type="Proteomes" id="UP000675920">
    <property type="component" value="Unplaced"/>
</dbReference>
<dbReference type="AlphaFoldDB" id="A0A8B6X123"/>
<dbReference type="InterPro" id="IPR013766">
    <property type="entry name" value="Thioredoxin_domain"/>
</dbReference>
<reference evidence="10" key="1">
    <citation type="journal article" date="2013" name="Proteins">
        <title>Solution structures of Mycobacterium tuberculosis thioredoxin C and models of intact thioredoxin system suggest new approaches to inhibitor and drug design.</title>
        <authorList>
            <person name="Olson A.L."/>
            <person name="Neumann T.S."/>
            <person name="Cai S."/>
            <person name="Sem D.S."/>
        </authorList>
    </citation>
    <scope>NUCLEOTIDE SEQUENCE</scope>
</reference>
<dbReference type="InterPro" id="IPR019734">
    <property type="entry name" value="TPR_rpt"/>
</dbReference>
<dbReference type="FunFam" id="3.40.30.10:FF:000001">
    <property type="entry name" value="Thioredoxin"/>
    <property type="match status" value="1"/>
</dbReference>
<dbReference type="InterPro" id="IPR005746">
    <property type="entry name" value="Thioredoxin"/>
</dbReference>
<keyword evidence="5" id="KW-0676">Redox-active center</keyword>
<dbReference type="PROSITE" id="PS50005">
    <property type="entry name" value="TPR"/>
    <property type="match status" value="1"/>
</dbReference>
<dbReference type="PROSITE" id="PS51352">
    <property type="entry name" value="THIOREDOXIN_2"/>
    <property type="match status" value="1"/>
</dbReference>
<protein>
    <recommendedName>
        <fullName evidence="6">Thioredoxin</fullName>
    </recommendedName>
</protein>
<dbReference type="InterPro" id="IPR011990">
    <property type="entry name" value="TPR-like_helical_dom_sf"/>
</dbReference>
<dbReference type="Gene3D" id="1.25.40.10">
    <property type="entry name" value="Tetratricopeptide repeat domain"/>
    <property type="match status" value="2"/>
</dbReference>
<evidence type="ECO:0000256" key="2">
    <source>
        <dbReference type="ARBA" id="ARBA00022448"/>
    </source>
</evidence>
<dbReference type="GO" id="GO:0045454">
    <property type="term" value="P:cell redox homeostasis"/>
    <property type="evidence" value="ECO:0007669"/>
    <property type="project" value="TreeGrafter"/>
</dbReference>
<name>A0A8B6X123_9BURK</name>
<feature type="domain" description="Thioredoxin" evidence="8">
    <location>
        <begin position="1"/>
        <end position="107"/>
    </location>
</feature>
<dbReference type="InterPro" id="IPR036249">
    <property type="entry name" value="Thioredoxin-like_sf"/>
</dbReference>
<evidence type="ECO:0000256" key="7">
    <source>
        <dbReference type="PROSITE-ProRule" id="PRU00339"/>
    </source>
</evidence>
<organism evidence="9 10">
    <name type="scientific">Derxia gummosa DSM 723</name>
    <dbReference type="NCBI Taxonomy" id="1121388"/>
    <lineage>
        <taxon>Bacteria</taxon>
        <taxon>Pseudomonadati</taxon>
        <taxon>Pseudomonadota</taxon>
        <taxon>Betaproteobacteria</taxon>
        <taxon>Burkholderiales</taxon>
        <taxon>Alcaligenaceae</taxon>
        <taxon>Derxia</taxon>
    </lineage>
</organism>
<dbReference type="GO" id="GO:0005829">
    <property type="term" value="C:cytosol"/>
    <property type="evidence" value="ECO:0007669"/>
    <property type="project" value="TreeGrafter"/>
</dbReference>
<dbReference type="PANTHER" id="PTHR45663">
    <property type="entry name" value="GEO12009P1"/>
    <property type="match status" value="1"/>
</dbReference>
<dbReference type="CDD" id="cd02947">
    <property type="entry name" value="TRX_family"/>
    <property type="match status" value="1"/>
</dbReference>
<dbReference type="PROSITE" id="PS00194">
    <property type="entry name" value="THIOREDOXIN_1"/>
    <property type="match status" value="1"/>
</dbReference>
<evidence type="ECO:0000313" key="9">
    <source>
        <dbReference type="Proteomes" id="UP000675920"/>
    </source>
</evidence>
<dbReference type="OrthoDB" id="9790390at2"/>
<dbReference type="InterPro" id="IPR017937">
    <property type="entry name" value="Thioredoxin_CS"/>
</dbReference>
<comment type="similarity">
    <text evidence="1">Belongs to the thioredoxin family.</text>
</comment>
<reference evidence="10" key="2">
    <citation type="submission" date="2025-08" db="UniProtKB">
        <authorList>
            <consortium name="RefSeq"/>
        </authorList>
    </citation>
    <scope>IDENTIFICATION</scope>
</reference>
<evidence type="ECO:0000259" key="8">
    <source>
        <dbReference type="PROSITE" id="PS51352"/>
    </source>
</evidence>
<dbReference type="GO" id="GO:0006950">
    <property type="term" value="P:response to stress"/>
    <property type="evidence" value="ECO:0007669"/>
    <property type="project" value="UniProtKB-ARBA"/>
</dbReference>
<keyword evidence="9" id="KW-1185">Reference proteome</keyword>
<dbReference type="PRINTS" id="PR00421">
    <property type="entry name" value="THIOREDOXIN"/>
</dbReference>
<dbReference type="RefSeq" id="WP_028310158.1">
    <property type="nucleotide sequence ID" value="NZ_AXWS01000007.1"/>
</dbReference>
<dbReference type="GO" id="GO:0015035">
    <property type="term" value="F:protein-disulfide reductase activity"/>
    <property type="evidence" value="ECO:0007669"/>
    <property type="project" value="UniProtKB-UniRule"/>
</dbReference>
<accession>A0A8B6X123</accession>
<evidence type="ECO:0000256" key="5">
    <source>
        <dbReference type="ARBA" id="ARBA00023284"/>
    </source>
</evidence>
<dbReference type="Pfam" id="PF00085">
    <property type="entry name" value="Thioredoxin"/>
    <property type="match status" value="1"/>
</dbReference>
<evidence type="ECO:0000256" key="1">
    <source>
        <dbReference type="ARBA" id="ARBA00008987"/>
    </source>
</evidence>
<evidence type="ECO:0000256" key="3">
    <source>
        <dbReference type="ARBA" id="ARBA00022982"/>
    </source>
</evidence>
<evidence type="ECO:0000313" key="10">
    <source>
        <dbReference type="RefSeq" id="WP_028310158.1"/>
    </source>
</evidence>
<keyword evidence="4" id="KW-1015">Disulfide bond</keyword>
<evidence type="ECO:0000256" key="4">
    <source>
        <dbReference type="ARBA" id="ARBA00023157"/>
    </source>
</evidence>
<proteinExistence type="inferred from homology"/>
<evidence type="ECO:0000256" key="6">
    <source>
        <dbReference type="NCBIfam" id="TIGR01068"/>
    </source>
</evidence>
<dbReference type="Gene3D" id="3.40.30.10">
    <property type="entry name" value="Glutaredoxin"/>
    <property type="match status" value="1"/>
</dbReference>
<sequence>MSSTTIATFQQDVIEASLQQPVLVDFWAPWCGPCKTLGPMLERLEAEYAGRFKLVKINSDENPELSQAFRIRSIPYVVAFSGGRPVDQFMGAVSEGELRQFIERLVPNPSDVEHAKARDLLEQGDVEGAIEALRTALALDPANDMPRLDLIGLLLDKGDANGAEGQLAALSPRTKSDPEFAPHIQALQTHLDALKQQNALPAAPELEARIAANGRDLDARKELAQLYISHQAWEQALEQLLEIVQADRAFDEDYGRRTMIQVFDLAADNAPLVSRFRRALSSAILK</sequence>
<keyword evidence="7" id="KW-0802">TPR repeat</keyword>
<dbReference type="PANTHER" id="PTHR45663:SF11">
    <property type="entry name" value="GEO12009P1"/>
    <property type="match status" value="1"/>
</dbReference>
<dbReference type="NCBIfam" id="TIGR01068">
    <property type="entry name" value="thioredoxin"/>
    <property type="match status" value="1"/>
</dbReference>
<dbReference type="Pfam" id="PF14561">
    <property type="entry name" value="TPR_20"/>
    <property type="match status" value="1"/>
</dbReference>
<dbReference type="SUPFAM" id="SSF52833">
    <property type="entry name" value="Thioredoxin-like"/>
    <property type="match status" value="1"/>
</dbReference>
<dbReference type="Pfam" id="PF14559">
    <property type="entry name" value="TPR_19"/>
    <property type="match status" value="1"/>
</dbReference>
<dbReference type="SUPFAM" id="SSF48452">
    <property type="entry name" value="TPR-like"/>
    <property type="match status" value="1"/>
</dbReference>